<keyword evidence="2" id="KW-1003">Cell membrane</keyword>
<feature type="domain" description="EamA" evidence="7">
    <location>
        <begin position="11"/>
        <end position="141"/>
    </location>
</feature>
<evidence type="ECO:0000313" key="9">
    <source>
        <dbReference type="Proteomes" id="UP001440612"/>
    </source>
</evidence>
<evidence type="ECO:0000256" key="4">
    <source>
        <dbReference type="ARBA" id="ARBA00022989"/>
    </source>
</evidence>
<feature type="transmembrane region" description="Helical" evidence="6">
    <location>
        <begin position="186"/>
        <end position="210"/>
    </location>
</feature>
<feature type="transmembrane region" description="Helical" evidence="6">
    <location>
        <begin position="124"/>
        <end position="142"/>
    </location>
</feature>
<keyword evidence="3 6" id="KW-0812">Transmembrane</keyword>
<feature type="transmembrane region" description="Helical" evidence="6">
    <location>
        <begin position="92"/>
        <end position="117"/>
    </location>
</feature>
<evidence type="ECO:0000259" key="7">
    <source>
        <dbReference type="Pfam" id="PF00892"/>
    </source>
</evidence>
<keyword evidence="9" id="KW-1185">Reference proteome</keyword>
<evidence type="ECO:0000256" key="2">
    <source>
        <dbReference type="ARBA" id="ARBA00022475"/>
    </source>
</evidence>
<dbReference type="Pfam" id="PF00892">
    <property type="entry name" value="EamA"/>
    <property type="match status" value="2"/>
</dbReference>
<dbReference type="InterPro" id="IPR037185">
    <property type="entry name" value="EmrE-like"/>
</dbReference>
<sequence length="308" mass="32682">MITERVRLTCTLILLGAGWGLTQPLIKITVSAGYQPFGLIFWQMLIGTVVLGALRWRTLGRLPVHGKTIGVWLMIASIGTLIPSATSYKAAFHLPAGVMSIVIATIPMMAFPIALALGNDRFSLRRLAGLSIGLIGVGFIALPDSSLPDRGMIAFLPLALIAPFCYAIEGNVVAKWGTAGLDPVQVLFGASAIGTIIALPLALGSGHFFVPRPPFILANLAFLLSSAIHVLVYTGYVWLIGRAGAVFAGQISYLVTGTGVLWAMLLLGESYSLWIWIALLCMGFGLMLVQPRHANAEISNAENATAGL</sequence>
<feature type="transmembrane region" description="Helical" evidence="6">
    <location>
        <begin position="271"/>
        <end position="289"/>
    </location>
</feature>
<reference evidence="9" key="1">
    <citation type="submission" date="2024-04" db="EMBL/GenBank/DDBJ databases">
        <title>Phylogenomic analyses of a clade within the roseobacter group suggest taxonomic reassignments of species of the genera Aestuariivita, Citreicella, Loktanella, Nautella, Pelagibaca, Ruegeria, Thalassobius, Thiobacimonas and Tropicibacter, and the proposal o.</title>
        <authorList>
            <person name="Jeon C.O."/>
        </authorList>
    </citation>
    <scope>NUCLEOTIDE SEQUENCE [LARGE SCALE GENOMIC DNA]</scope>
    <source>
        <strain evidence="9">BS5-3</strain>
    </source>
</reference>
<feature type="transmembrane region" description="Helical" evidence="6">
    <location>
        <begin position="216"/>
        <end position="239"/>
    </location>
</feature>
<comment type="subcellular location">
    <subcellularLocation>
        <location evidence="1">Cell membrane</location>
        <topology evidence="1">Multi-pass membrane protein</topology>
    </subcellularLocation>
</comment>
<dbReference type="InterPro" id="IPR050638">
    <property type="entry name" value="AA-Vitamin_Transporters"/>
</dbReference>
<evidence type="ECO:0000256" key="6">
    <source>
        <dbReference type="SAM" id="Phobius"/>
    </source>
</evidence>
<keyword evidence="5 6" id="KW-0472">Membrane</keyword>
<dbReference type="RefSeq" id="WP_341368786.1">
    <property type="nucleotide sequence ID" value="NZ_CP150951.2"/>
</dbReference>
<feature type="transmembrane region" description="Helical" evidence="6">
    <location>
        <begin position="246"/>
        <end position="265"/>
    </location>
</feature>
<gene>
    <name evidence="8" type="ORF">AABB29_08765</name>
</gene>
<dbReference type="PANTHER" id="PTHR32322">
    <property type="entry name" value="INNER MEMBRANE TRANSPORTER"/>
    <property type="match status" value="1"/>
</dbReference>
<protein>
    <submittedName>
        <fullName evidence="8">DMT family transporter</fullName>
    </submittedName>
</protein>
<dbReference type="EMBL" id="CP150951">
    <property type="protein sequence ID" value="WZC50685.1"/>
    <property type="molecule type" value="Genomic_DNA"/>
</dbReference>
<dbReference type="SUPFAM" id="SSF103481">
    <property type="entry name" value="Multidrug resistance efflux transporter EmrE"/>
    <property type="match status" value="2"/>
</dbReference>
<accession>A0ABZ2V801</accession>
<feature type="transmembrane region" description="Helical" evidence="6">
    <location>
        <begin position="34"/>
        <end position="56"/>
    </location>
</feature>
<dbReference type="PANTHER" id="PTHR32322:SF18">
    <property type="entry name" value="S-ADENOSYLMETHIONINE_S-ADENOSYLHOMOCYSTEINE TRANSPORTER"/>
    <property type="match status" value="1"/>
</dbReference>
<evidence type="ECO:0000256" key="1">
    <source>
        <dbReference type="ARBA" id="ARBA00004651"/>
    </source>
</evidence>
<keyword evidence="4 6" id="KW-1133">Transmembrane helix</keyword>
<feature type="domain" description="EamA" evidence="7">
    <location>
        <begin position="158"/>
        <end position="289"/>
    </location>
</feature>
<feature type="transmembrane region" description="Helical" evidence="6">
    <location>
        <begin position="68"/>
        <end position="86"/>
    </location>
</feature>
<dbReference type="Proteomes" id="UP001440612">
    <property type="component" value="Chromosome"/>
</dbReference>
<evidence type="ECO:0000256" key="5">
    <source>
        <dbReference type="ARBA" id="ARBA00023136"/>
    </source>
</evidence>
<dbReference type="InterPro" id="IPR000620">
    <property type="entry name" value="EamA_dom"/>
</dbReference>
<organism evidence="8 9">
    <name type="scientific">Yoonia phaeophyticola</name>
    <dbReference type="NCBI Taxonomy" id="3137369"/>
    <lineage>
        <taxon>Bacteria</taxon>
        <taxon>Pseudomonadati</taxon>
        <taxon>Pseudomonadota</taxon>
        <taxon>Alphaproteobacteria</taxon>
        <taxon>Rhodobacterales</taxon>
        <taxon>Paracoccaceae</taxon>
        <taxon>Yoonia</taxon>
    </lineage>
</organism>
<feature type="transmembrane region" description="Helical" evidence="6">
    <location>
        <begin position="154"/>
        <end position="174"/>
    </location>
</feature>
<evidence type="ECO:0000313" key="8">
    <source>
        <dbReference type="EMBL" id="WZC50685.1"/>
    </source>
</evidence>
<name>A0ABZ2V801_9RHOB</name>
<proteinExistence type="predicted"/>
<evidence type="ECO:0000256" key="3">
    <source>
        <dbReference type="ARBA" id="ARBA00022692"/>
    </source>
</evidence>